<organism evidence="1 2">
    <name type="scientific">Marasmius tenuissimus</name>
    <dbReference type="NCBI Taxonomy" id="585030"/>
    <lineage>
        <taxon>Eukaryota</taxon>
        <taxon>Fungi</taxon>
        <taxon>Dikarya</taxon>
        <taxon>Basidiomycota</taxon>
        <taxon>Agaricomycotina</taxon>
        <taxon>Agaricomycetes</taxon>
        <taxon>Agaricomycetidae</taxon>
        <taxon>Agaricales</taxon>
        <taxon>Marasmiineae</taxon>
        <taxon>Marasmiaceae</taxon>
        <taxon>Marasmius</taxon>
    </lineage>
</organism>
<name>A0ABR2ZHF8_9AGAR</name>
<dbReference type="Proteomes" id="UP001437256">
    <property type="component" value="Unassembled WGS sequence"/>
</dbReference>
<keyword evidence="2" id="KW-1185">Reference proteome</keyword>
<reference evidence="1 2" key="1">
    <citation type="submission" date="2024-05" db="EMBL/GenBank/DDBJ databases">
        <title>A draft genome resource for the thread blight pathogen Marasmius tenuissimus strain MS-2.</title>
        <authorList>
            <person name="Yulfo-Soto G.E."/>
            <person name="Baruah I.K."/>
            <person name="Amoako-Attah I."/>
            <person name="Bukari Y."/>
            <person name="Meinhardt L.W."/>
            <person name="Bailey B.A."/>
            <person name="Cohen S.P."/>
        </authorList>
    </citation>
    <scope>NUCLEOTIDE SEQUENCE [LARGE SCALE GENOMIC DNA]</scope>
    <source>
        <strain evidence="1 2">MS-2</strain>
    </source>
</reference>
<sequence>MTTLQRELIRLGRRDTSDAPDLISNGAAITLNKADRIASEGFLKEFNSFSLLDGSAQVVVPNVPAGDDYSITLFGDSGNSSPHFEITA</sequence>
<proteinExistence type="predicted"/>
<evidence type="ECO:0000313" key="1">
    <source>
        <dbReference type="EMBL" id="KAL0060634.1"/>
    </source>
</evidence>
<dbReference type="EMBL" id="JBBXMP010000167">
    <property type="protein sequence ID" value="KAL0060634.1"/>
    <property type="molecule type" value="Genomic_DNA"/>
</dbReference>
<accession>A0ABR2ZHF8</accession>
<gene>
    <name evidence="1" type="ORF">AAF712_012577</name>
</gene>
<comment type="caution">
    <text evidence="1">The sequence shown here is derived from an EMBL/GenBank/DDBJ whole genome shotgun (WGS) entry which is preliminary data.</text>
</comment>
<evidence type="ECO:0000313" key="2">
    <source>
        <dbReference type="Proteomes" id="UP001437256"/>
    </source>
</evidence>
<protein>
    <submittedName>
        <fullName evidence="1">Uncharacterized protein</fullName>
    </submittedName>
</protein>